<evidence type="ECO:0000313" key="2">
    <source>
        <dbReference type="Proteomes" id="UP001566331"/>
    </source>
</evidence>
<dbReference type="GO" id="GO:0008168">
    <property type="term" value="F:methyltransferase activity"/>
    <property type="evidence" value="ECO:0007669"/>
    <property type="project" value="UniProtKB-KW"/>
</dbReference>
<reference evidence="1 2" key="1">
    <citation type="submission" date="2024-07" db="EMBL/GenBank/DDBJ databases">
        <title>Luteimonas salilacus sp. nov., isolated from the shore soil of Salt Lake in Tibet of China.</title>
        <authorList>
            <person name="Zhang X."/>
            <person name="Li A."/>
        </authorList>
    </citation>
    <scope>NUCLEOTIDE SEQUENCE [LARGE SCALE GENOMIC DNA]</scope>
    <source>
        <strain evidence="1 2">B3-2-R+30</strain>
    </source>
</reference>
<dbReference type="InterPro" id="IPR029063">
    <property type="entry name" value="SAM-dependent_MTases_sf"/>
</dbReference>
<comment type="caution">
    <text evidence="1">The sequence shown here is derived from an EMBL/GenBank/DDBJ whole genome shotgun (WGS) entry which is preliminary data.</text>
</comment>
<sequence>MAVKRKDAVQGLLSLFDRPRYLEIGVNRGETFHDVIAHEKVAVDPKFLFDVDRARTTVQGATYHEVTSDEYFGSIVRPEERFDVIYLDGLHTSEQTLRDFMSAILFLREDGVILIDDVRPPTYVASLPNRKNFFKVRQFLGSDKKSWMGDVYRLVYFIETFAQQFAYRIIADNHGQAVIWRKPRKIVPHRTISDVGCKTFEDMVIEEDTFPRMPFGEIVALIKQDRQ</sequence>
<name>A0ABV4HUX0_9GAMM</name>
<keyword evidence="1" id="KW-0489">Methyltransferase</keyword>
<organism evidence="1 2">
    <name type="scientific">Luteimonas salinilitoris</name>
    <dbReference type="NCBI Taxonomy" id="3237697"/>
    <lineage>
        <taxon>Bacteria</taxon>
        <taxon>Pseudomonadati</taxon>
        <taxon>Pseudomonadota</taxon>
        <taxon>Gammaproteobacteria</taxon>
        <taxon>Lysobacterales</taxon>
        <taxon>Lysobacteraceae</taxon>
        <taxon>Luteimonas</taxon>
    </lineage>
</organism>
<keyword evidence="1" id="KW-0808">Transferase</keyword>
<dbReference type="GO" id="GO:0032259">
    <property type="term" value="P:methylation"/>
    <property type="evidence" value="ECO:0007669"/>
    <property type="project" value="UniProtKB-KW"/>
</dbReference>
<dbReference type="Proteomes" id="UP001566331">
    <property type="component" value="Unassembled WGS sequence"/>
</dbReference>
<accession>A0ABV4HUX0</accession>
<dbReference type="Gene3D" id="3.40.50.150">
    <property type="entry name" value="Vaccinia Virus protein VP39"/>
    <property type="match status" value="1"/>
</dbReference>
<dbReference type="RefSeq" id="WP_370564255.1">
    <property type="nucleotide sequence ID" value="NZ_JBFWIB010000007.1"/>
</dbReference>
<protein>
    <submittedName>
        <fullName evidence="1">Class I SAM-dependent methyltransferase</fullName>
        <ecNumber evidence="1">2.1.1.-</ecNumber>
    </submittedName>
</protein>
<dbReference type="EMBL" id="JBFWIC010000013">
    <property type="protein sequence ID" value="MEZ0475160.1"/>
    <property type="molecule type" value="Genomic_DNA"/>
</dbReference>
<dbReference type="Pfam" id="PF13578">
    <property type="entry name" value="Methyltransf_24"/>
    <property type="match status" value="1"/>
</dbReference>
<dbReference type="EC" id="2.1.1.-" evidence="1"/>
<dbReference type="SUPFAM" id="SSF53335">
    <property type="entry name" value="S-adenosyl-L-methionine-dependent methyltransferases"/>
    <property type="match status" value="1"/>
</dbReference>
<evidence type="ECO:0000313" key="1">
    <source>
        <dbReference type="EMBL" id="MEZ0475160.1"/>
    </source>
</evidence>
<proteinExistence type="predicted"/>
<gene>
    <name evidence="1" type="ORF">AB6713_11110</name>
</gene>
<keyword evidence="2" id="KW-1185">Reference proteome</keyword>